<comment type="caution">
    <text evidence="3">The sequence shown here is derived from an EMBL/GenBank/DDBJ whole genome shotgun (WGS) entry which is preliminary data.</text>
</comment>
<dbReference type="EMBL" id="JABCRI010000020">
    <property type="protein sequence ID" value="KAF8388197.1"/>
    <property type="molecule type" value="Genomic_DNA"/>
</dbReference>
<dbReference type="InterPro" id="IPR014002">
    <property type="entry name" value="Agenet_dom_plant"/>
</dbReference>
<keyword evidence="4" id="KW-1185">Reference proteome</keyword>
<feature type="region of interest" description="Disordered" evidence="1">
    <location>
        <begin position="1"/>
        <end position="32"/>
    </location>
</feature>
<evidence type="ECO:0000259" key="2">
    <source>
        <dbReference type="SMART" id="SM00743"/>
    </source>
</evidence>
<evidence type="ECO:0000313" key="3">
    <source>
        <dbReference type="EMBL" id="KAF8388197.1"/>
    </source>
</evidence>
<dbReference type="PANTHER" id="PTHR36805">
    <property type="entry name" value="AGENET DOMAIN-CONTAINING PROTEIN"/>
    <property type="match status" value="1"/>
</dbReference>
<feature type="compositionally biased region" description="Basic and acidic residues" evidence="1">
    <location>
        <begin position="276"/>
        <end position="288"/>
    </location>
</feature>
<feature type="domain" description="Agenet" evidence="2">
    <location>
        <begin position="157"/>
        <end position="217"/>
    </location>
</feature>
<evidence type="ECO:0000256" key="1">
    <source>
        <dbReference type="SAM" id="MobiDB-lite"/>
    </source>
</evidence>
<protein>
    <recommendedName>
        <fullName evidence="2">Agenet domain-containing protein</fullName>
    </recommendedName>
</protein>
<gene>
    <name evidence="3" type="ORF">HHK36_026863</name>
</gene>
<dbReference type="AlphaFoldDB" id="A0A834YGB9"/>
<dbReference type="OrthoDB" id="1894168at2759"/>
<feature type="compositionally biased region" description="Basic residues" evidence="1">
    <location>
        <begin position="1"/>
        <end position="11"/>
    </location>
</feature>
<dbReference type="Proteomes" id="UP000655225">
    <property type="component" value="Unassembled WGS sequence"/>
</dbReference>
<dbReference type="InterPro" id="IPR008395">
    <property type="entry name" value="Agenet-like_dom"/>
</dbReference>
<name>A0A834YGB9_TETSI</name>
<dbReference type="SMART" id="SM00743">
    <property type="entry name" value="Agenet"/>
    <property type="match status" value="1"/>
</dbReference>
<evidence type="ECO:0000313" key="4">
    <source>
        <dbReference type="Proteomes" id="UP000655225"/>
    </source>
</evidence>
<reference evidence="3 4" key="1">
    <citation type="submission" date="2020-04" db="EMBL/GenBank/DDBJ databases">
        <title>Plant Genome Project.</title>
        <authorList>
            <person name="Zhang R.-G."/>
        </authorList>
    </citation>
    <scope>NUCLEOTIDE SEQUENCE [LARGE SCALE GENOMIC DNA]</scope>
    <source>
        <strain evidence="3">YNK0</strain>
        <tissue evidence="3">Leaf</tissue>
    </source>
</reference>
<dbReference type="OMA" id="FENGFRG"/>
<feature type="region of interest" description="Disordered" evidence="1">
    <location>
        <begin position="265"/>
        <end position="297"/>
    </location>
</feature>
<dbReference type="PANTHER" id="PTHR36805:SF7">
    <property type="entry name" value="AGENET DOMAIN-CONTAINING PROTEIN"/>
    <property type="match status" value="1"/>
</dbReference>
<accession>A0A834YGB9</accession>
<sequence>MVIRDPKKKKKSTEICLQEVAGQPGPESQEKDRQVGGRLSYLLFDGLTMDMNCHPPFKVGQQAESKSFISGFRGAWFRCKIKDIGMRKGNFGLALEFFDFPDEKIKWTQLYQKSPSDRRSREAKLQLMVRPCFPPIYCKNQMPDISTISEVIAIVDNAWKVGDLVDWWTDNCYWSGRVTHLLGNDKVKIKLPEPPLGEGLTYDVFCKDLRPSLEWSSENGWTVPVSTDEKSCCARLIQPVNQDNGRENGHATGGAPCEYSASVSSLSSSVSLPPPDRSEHPPTKEKAKQPSCSNYSMEETQMPNANMDLNMGDSGMVNASCSDNVLNSHSRDASVATGRDTARKDRYSYSGSSKKMKINGDISLNSMCSDTIESAILDLEELANRIKWMKGILQFEISYSNAMRPPWKFLENRASFTPR</sequence>
<dbReference type="Pfam" id="PF05641">
    <property type="entry name" value="Agenet"/>
    <property type="match status" value="1"/>
</dbReference>
<organism evidence="3 4">
    <name type="scientific">Tetracentron sinense</name>
    <name type="common">Spur-leaf</name>
    <dbReference type="NCBI Taxonomy" id="13715"/>
    <lineage>
        <taxon>Eukaryota</taxon>
        <taxon>Viridiplantae</taxon>
        <taxon>Streptophyta</taxon>
        <taxon>Embryophyta</taxon>
        <taxon>Tracheophyta</taxon>
        <taxon>Spermatophyta</taxon>
        <taxon>Magnoliopsida</taxon>
        <taxon>Trochodendrales</taxon>
        <taxon>Trochodendraceae</taxon>
        <taxon>Tetracentron</taxon>
    </lineage>
</organism>
<proteinExistence type="predicted"/>